<proteinExistence type="predicted"/>
<dbReference type="InterPro" id="IPR017871">
    <property type="entry name" value="ABC_transporter-like_CS"/>
</dbReference>
<dbReference type="InterPro" id="IPR030679">
    <property type="entry name" value="ABC_ATPase_HisP-typ"/>
</dbReference>
<dbReference type="InterPro" id="IPR003439">
    <property type="entry name" value="ABC_transporter-like_ATP-bd"/>
</dbReference>
<evidence type="ECO:0000256" key="4">
    <source>
        <dbReference type="ARBA" id="ARBA00022741"/>
    </source>
</evidence>
<comment type="subcellular location">
    <subcellularLocation>
        <location evidence="1">Cell membrane</location>
        <topology evidence="1">Peripheral membrane protein</topology>
    </subcellularLocation>
</comment>
<evidence type="ECO:0000256" key="3">
    <source>
        <dbReference type="ARBA" id="ARBA00022475"/>
    </source>
</evidence>
<keyword evidence="6" id="KW-0472">Membrane</keyword>
<dbReference type="CDD" id="cd03262">
    <property type="entry name" value="ABC_HisP_GlnQ"/>
    <property type="match status" value="1"/>
</dbReference>
<dbReference type="PANTHER" id="PTHR43166:SF35">
    <property type="entry name" value="L-CYSTINE IMPORT ATP-BINDING PROTEIN TCYN"/>
    <property type="match status" value="1"/>
</dbReference>
<dbReference type="SMART" id="SM00382">
    <property type="entry name" value="AAA"/>
    <property type="match status" value="1"/>
</dbReference>
<keyword evidence="5 8" id="KW-0067">ATP-binding</keyword>
<dbReference type="GO" id="GO:0016887">
    <property type="term" value="F:ATP hydrolysis activity"/>
    <property type="evidence" value="ECO:0007669"/>
    <property type="project" value="InterPro"/>
</dbReference>
<comment type="caution">
    <text evidence="8">The sequence shown here is derived from an EMBL/GenBank/DDBJ whole genome shotgun (WGS) entry which is preliminary data.</text>
</comment>
<dbReference type="Gene3D" id="3.40.50.300">
    <property type="entry name" value="P-loop containing nucleotide triphosphate hydrolases"/>
    <property type="match status" value="1"/>
</dbReference>
<dbReference type="InterPro" id="IPR003593">
    <property type="entry name" value="AAA+_ATPase"/>
</dbReference>
<reference evidence="8" key="1">
    <citation type="submission" date="2020-09" db="EMBL/GenBank/DDBJ databases">
        <title>Bacillus faecalis sp. nov., a moderately halophilic bacterium isolated from cow faeces.</title>
        <authorList>
            <person name="Jiang L."/>
            <person name="Lee J."/>
        </authorList>
    </citation>
    <scope>NUCLEOTIDE SEQUENCE</scope>
    <source>
        <strain evidence="8">AGMB 02131</strain>
    </source>
</reference>
<keyword evidence="3" id="KW-1003">Cell membrane</keyword>
<dbReference type="RefSeq" id="WP_190997090.1">
    <property type="nucleotide sequence ID" value="NZ_JACXSI010000007.1"/>
</dbReference>
<dbReference type="GO" id="GO:0005886">
    <property type="term" value="C:plasma membrane"/>
    <property type="evidence" value="ECO:0007669"/>
    <property type="project" value="UniProtKB-SubCell"/>
</dbReference>
<organism evidence="8 9">
    <name type="scientific">Peribacillus faecalis</name>
    <dbReference type="NCBI Taxonomy" id="2772559"/>
    <lineage>
        <taxon>Bacteria</taxon>
        <taxon>Bacillati</taxon>
        <taxon>Bacillota</taxon>
        <taxon>Bacilli</taxon>
        <taxon>Bacillales</taxon>
        <taxon>Bacillaceae</taxon>
        <taxon>Peribacillus</taxon>
    </lineage>
</organism>
<dbReference type="Proteomes" id="UP000602076">
    <property type="component" value="Unassembled WGS sequence"/>
</dbReference>
<evidence type="ECO:0000313" key="8">
    <source>
        <dbReference type="EMBL" id="MBD3107546.1"/>
    </source>
</evidence>
<dbReference type="SUPFAM" id="SSF52540">
    <property type="entry name" value="P-loop containing nucleoside triphosphate hydrolases"/>
    <property type="match status" value="1"/>
</dbReference>
<evidence type="ECO:0000256" key="6">
    <source>
        <dbReference type="ARBA" id="ARBA00023136"/>
    </source>
</evidence>
<dbReference type="InterPro" id="IPR027417">
    <property type="entry name" value="P-loop_NTPase"/>
</dbReference>
<keyword evidence="9" id="KW-1185">Reference proteome</keyword>
<evidence type="ECO:0000259" key="7">
    <source>
        <dbReference type="PROSITE" id="PS50893"/>
    </source>
</evidence>
<keyword evidence="2" id="KW-0813">Transport</keyword>
<feature type="domain" description="ABC transporter" evidence="7">
    <location>
        <begin position="2"/>
        <end position="240"/>
    </location>
</feature>
<dbReference type="PIRSF" id="PIRSF039085">
    <property type="entry name" value="ABC_ATPase_HisP"/>
    <property type="match status" value="1"/>
</dbReference>
<dbReference type="FunFam" id="3.40.50.300:FF:000020">
    <property type="entry name" value="Amino acid ABC transporter ATP-binding component"/>
    <property type="match status" value="1"/>
</dbReference>
<protein>
    <submittedName>
        <fullName evidence="8">Amino acid ABC transporter ATP-binding protein</fullName>
    </submittedName>
</protein>
<dbReference type="AlphaFoldDB" id="A0A927CUY2"/>
<dbReference type="GO" id="GO:0005524">
    <property type="term" value="F:ATP binding"/>
    <property type="evidence" value="ECO:0007669"/>
    <property type="project" value="UniProtKB-KW"/>
</dbReference>
<name>A0A927CUY2_9BACI</name>
<dbReference type="InterPro" id="IPR050086">
    <property type="entry name" value="MetN_ABC_transporter-like"/>
</dbReference>
<gene>
    <name evidence="8" type="ORF">IEO70_04135</name>
</gene>
<accession>A0A927CUY2</accession>
<dbReference type="PANTHER" id="PTHR43166">
    <property type="entry name" value="AMINO ACID IMPORT ATP-BINDING PROTEIN"/>
    <property type="match status" value="1"/>
</dbReference>
<keyword evidence="4" id="KW-0547">Nucleotide-binding</keyword>
<dbReference type="Pfam" id="PF00005">
    <property type="entry name" value="ABC_tran"/>
    <property type="match status" value="1"/>
</dbReference>
<dbReference type="PROSITE" id="PS50893">
    <property type="entry name" value="ABC_TRANSPORTER_2"/>
    <property type="match status" value="1"/>
</dbReference>
<evidence type="ECO:0000313" key="9">
    <source>
        <dbReference type="Proteomes" id="UP000602076"/>
    </source>
</evidence>
<evidence type="ECO:0000256" key="5">
    <source>
        <dbReference type="ARBA" id="ARBA00022840"/>
    </source>
</evidence>
<evidence type="ECO:0000256" key="2">
    <source>
        <dbReference type="ARBA" id="ARBA00022448"/>
    </source>
</evidence>
<dbReference type="EMBL" id="JACXSI010000007">
    <property type="protein sequence ID" value="MBD3107546.1"/>
    <property type="molecule type" value="Genomic_DNA"/>
</dbReference>
<dbReference type="GO" id="GO:0015424">
    <property type="term" value="F:ABC-type amino acid transporter activity"/>
    <property type="evidence" value="ECO:0007669"/>
    <property type="project" value="InterPro"/>
</dbReference>
<sequence>MIRLTDIHKKFKDHEVLKGIDMEVKKGDVLTIIGPSGSGKTTFLRCINFLEKPDKGIIQIGEEISIDATKPTKRDILKLRRRTAMVFQNYNLFQNKTVLENITEGLIVAQNRGKEDAKQVAENLLEKVGLSEKRDEYPSSLSGGQQQRVGIARALALNPDVILFDEPTSALDPEMVGEVLNLMKTIAREGITMIVVTHEIEFAREVSNHVVFMDGGYIVEEGTPEEVIVHPKKERTKQFLSRLNKEPEYLI</sequence>
<dbReference type="PROSITE" id="PS00211">
    <property type="entry name" value="ABC_TRANSPORTER_1"/>
    <property type="match status" value="1"/>
</dbReference>
<evidence type="ECO:0000256" key="1">
    <source>
        <dbReference type="ARBA" id="ARBA00004202"/>
    </source>
</evidence>